<feature type="region of interest" description="Disordered" evidence="1">
    <location>
        <begin position="138"/>
        <end position="167"/>
    </location>
</feature>
<feature type="region of interest" description="Disordered" evidence="1">
    <location>
        <begin position="1064"/>
        <end position="1089"/>
    </location>
</feature>
<evidence type="ECO:0000313" key="2">
    <source>
        <dbReference type="EMBL" id="KAF6213146.1"/>
    </source>
</evidence>
<sequence>MRKFEGTCYIPGEQLAMMAKYYRGANLNLNLTLMEDEGIMKESLESSCWCSKLDDVDRMKLRHMKGDAWAIDHEHHHGVPGGPQANSIDRGSMSCCFDVTKSPREMNGVDKGTDTMSLYHHPPRRDYHDPRFDVWRGPSMQDRYDGDRNYRRRDSQRRGFFPNNNYDNRTNYNMQAYYATNSQCKDYDAYQYRRSEDPDLEDDIASRYTEEENDNDIKCAVCRKDVCAVCKNPIRGWPCRCKCVIPNAGLCNECDTQCEKESAKDDDVSKCQQQPQTENNWSNLMLLLMGSQMFNRSQNTNTSCKCMKNISSNLVGGSESSSASSSCSCCSEKVQKIFLYDCGATENTKNKKVNKSEEISRGESSGCGCCKCSKKSKTVKGKGSNNGKPSNSTARRESNESERSEVSNTPSSSPRKSTKLWSKHTNNFKPNATSSKKPSSQVKPEEIGNRFRKSKTSIKEHEESGKKGSGRRSTFKKPLVDDDNQSISSKNQEPKANKRRRTEVPIADDNKSQSSHKSEEDDSTSSIKKTKSSSDITNFLVWLPKIKSDLEQLLMKMKDEGQIATNVKGCLQPTFPAPKPNLTNVTRRNVPFITHPAADAPRPTDVSNWSTGTLFNSLTKSHTGPNKNYGFSVSKRYDKAQLNEHNKINPDVSSRNRTNKERHSLEQQYPSIFYSLHQRETTTAMPQKTIIGDECDDLHPLDHMKSNIKQNLTSTSNTVWPTFKQPISAGISTSSQVFQPSNNMLQYQQMGEEHTFKTTIDLDSAWQLNVLRPEISDASHVFQPQNNVWHCQPIGVEHTNFGNSSTLNPSGVKSPLLAYCNQNSVDQEMVSIQTLIPGRAYDQQFPEFSATCQTVQPSENFRHCQPLSVKHTKYGNPSTLGSSRQQTPILDYNEKYSVDQEFVKIKTLMPERTRKQQFSESNNTRQDVQTSKTVWHCQPMGVNQTEYRNKSNLNPSLQQNASLAFNNRNSVDQESVDIQTFFPDMSAACHMVQTSNNLRHGQQIGFKDENGACKSNLSHLIHQNAVHAYDNQNGWTRIDQSVKVQTLPNPSITLTQRTPPLVENRHNAGLTDACKQERTSDDPEDNREETNIEEIQVDLKGQGSLKNLTSLSEDFVTVKEKRSNDPMQSSGSKPTSDLFISAIEVNEQLSEENLISEREHKNTVVVDTNRLGCWEFPKQIANQSIGPGQFTVTVPSVSPGFNLSDCPPECARQYYAQTDCRKRKQRAEEHITKMSKSERQNDQCAVKNSSKVTTEGNDKREPLLTVSV</sequence>
<feature type="compositionally biased region" description="Basic and acidic residues" evidence="1">
    <location>
        <begin position="1232"/>
        <end position="1241"/>
    </location>
</feature>
<name>A0A8S9XYH5_APOLU</name>
<proteinExistence type="predicted"/>
<feature type="compositionally biased region" description="Basic and acidic residues" evidence="1">
    <location>
        <begin position="142"/>
        <end position="157"/>
    </location>
</feature>
<feature type="region of interest" description="Disordered" evidence="1">
    <location>
        <begin position="374"/>
        <end position="530"/>
    </location>
</feature>
<feature type="compositionally biased region" description="Basic and acidic residues" evidence="1">
    <location>
        <begin position="394"/>
        <end position="405"/>
    </location>
</feature>
<feature type="compositionally biased region" description="Basic and acidic residues" evidence="1">
    <location>
        <begin position="457"/>
        <end position="466"/>
    </location>
</feature>
<accession>A0A8S9XYH5</accession>
<organism evidence="2 3">
    <name type="scientific">Apolygus lucorum</name>
    <name type="common">Small green plant bug</name>
    <name type="synonym">Lygocoris lucorum</name>
    <dbReference type="NCBI Taxonomy" id="248454"/>
    <lineage>
        <taxon>Eukaryota</taxon>
        <taxon>Metazoa</taxon>
        <taxon>Ecdysozoa</taxon>
        <taxon>Arthropoda</taxon>
        <taxon>Hexapoda</taxon>
        <taxon>Insecta</taxon>
        <taxon>Pterygota</taxon>
        <taxon>Neoptera</taxon>
        <taxon>Paraneoptera</taxon>
        <taxon>Hemiptera</taxon>
        <taxon>Heteroptera</taxon>
        <taxon>Panheteroptera</taxon>
        <taxon>Cimicomorpha</taxon>
        <taxon>Miridae</taxon>
        <taxon>Mirini</taxon>
        <taxon>Apolygus</taxon>
    </lineage>
</organism>
<feature type="compositionally biased region" description="Polar residues" evidence="1">
    <location>
        <begin position="423"/>
        <end position="442"/>
    </location>
</feature>
<reference evidence="2" key="1">
    <citation type="journal article" date="2021" name="Mol. Ecol. Resour.">
        <title>Apolygus lucorum genome provides insights into omnivorousness and mesophyll feeding.</title>
        <authorList>
            <person name="Liu Y."/>
            <person name="Liu H."/>
            <person name="Wang H."/>
            <person name="Huang T."/>
            <person name="Liu B."/>
            <person name="Yang B."/>
            <person name="Yin L."/>
            <person name="Li B."/>
            <person name="Zhang Y."/>
            <person name="Zhang S."/>
            <person name="Jiang F."/>
            <person name="Zhang X."/>
            <person name="Ren Y."/>
            <person name="Wang B."/>
            <person name="Wang S."/>
            <person name="Lu Y."/>
            <person name="Wu K."/>
            <person name="Fan W."/>
            <person name="Wang G."/>
        </authorList>
    </citation>
    <scope>NUCLEOTIDE SEQUENCE</scope>
    <source>
        <strain evidence="2">12Hb</strain>
    </source>
</reference>
<evidence type="ECO:0000256" key="1">
    <source>
        <dbReference type="SAM" id="MobiDB-lite"/>
    </source>
</evidence>
<dbReference type="AlphaFoldDB" id="A0A8S9XYH5"/>
<feature type="region of interest" description="Disordered" evidence="1">
    <location>
        <begin position="1232"/>
        <end position="1268"/>
    </location>
</feature>
<feature type="compositionally biased region" description="Basic and acidic residues" evidence="1">
    <location>
        <begin position="508"/>
        <end position="519"/>
    </location>
</feature>
<dbReference type="Proteomes" id="UP000466442">
    <property type="component" value="Unassembled WGS sequence"/>
</dbReference>
<comment type="caution">
    <text evidence="2">The sequence shown here is derived from an EMBL/GenBank/DDBJ whole genome shotgun (WGS) entry which is preliminary data.</text>
</comment>
<dbReference type="EMBL" id="WIXP02000003">
    <property type="protein sequence ID" value="KAF6213146.1"/>
    <property type="molecule type" value="Genomic_DNA"/>
</dbReference>
<keyword evidence="3" id="KW-1185">Reference proteome</keyword>
<evidence type="ECO:0000313" key="3">
    <source>
        <dbReference type="Proteomes" id="UP000466442"/>
    </source>
</evidence>
<gene>
    <name evidence="2" type="ORF">GE061_010861</name>
</gene>
<feature type="compositionally biased region" description="Polar residues" evidence="1">
    <location>
        <begin position="1242"/>
        <end position="1255"/>
    </location>
</feature>
<protein>
    <submittedName>
        <fullName evidence="2">Uncharacterized protein</fullName>
    </submittedName>
</protein>